<evidence type="ECO:0000313" key="2">
    <source>
        <dbReference type="Proteomes" id="UP001148737"/>
    </source>
</evidence>
<comment type="caution">
    <text evidence="1">The sequence shown here is derived from an EMBL/GenBank/DDBJ whole genome shotgun (WGS) entry which is preliminary data.</text>
</comment>
<dbReference type="EMBL" id="JANAKD010001543">
    <property type="protein sequence ID" value="KAJ3478444.1"/>
    <property type="molecule type" value="Genomic_DNA"/>
</dbReference>
<name>A0ACC1QJW6_9HYPO</name>
<sequence length="886" mass="99513">MSSSTSVMREAESRSLTNDKYTVGWIAALPHEAIAAKAALDDFHGRRPSTKHPSDQNSYILGRISDHNVVIASLPGGVIGTTSATTTAMHMLASFPSIRIGLMVGIGAGIPKIEKDRKTNKYRDLRNIRLGDVVVSQPAGTHGGVKQYDFGKAVAGADFQPSGFLNSPPRALLNAVSVLRQLHDGGESDMPSILEQLLQNLNNATPSYEYPGPELDRLFEVTYNHPEDEETCDDCDEAKEIMRPNRPTNRPRVHCGVIASGNQVIKDPAVRDRLGSDCLCFEMEAAGLMNDFPCLVIRGICDYADTHKNYCWQRYAAAAAAACAKEILRNMSEVEVEDERLARDVSQAVIKAMKELVGDTLRYTKRISRDVKVLSQGETNKNNQAILNWLTRVDYATQHNDFINRRLPGTGRWFLDSAEFQAWLSKDGHTLFCPGIPGAGKTIITAIVIDYLRSRFQDEQSTAIAYIYCNFRQQDKQKTEDLLASLLKQFSQRGPSIPGSVKDMYDRHKRDKTRPSINEISTTIDSVVAAYSKIFIVVDALDECHDDRCRTKFLSRVFRLQSKFRANLFATSRFIPNITEEFRRSTSLEIYATDDDVREYIYHHMDRLPSFINRRPDLQEKIMAGISKAVEGMFLLAELYMDSLIGKMSPKALEEGLKDLGKASTLSHDGSNALYDAYDKAMDRIKRQKGDLPQVAMQILSWIVKAKRTMTVVELQHALAVEVGKTKLDEENLLKMEDMVVVCSGLVTVDKESFVIRLVHYTTQEYFERPWKDWFPQAETDITKVCATYLSFAVFESGFCQSDGEFEERLRSNPLYTYAAQNWGHHARAASNLCREVLDFLMHNMTGCVINQPIPTVGPVGRSNCGSNPTEILFSRLPTHSTLVLR</sequence>
<proteinExistence type="predicted"/>
<reference evidence="1" key="1">
    <citation type="submission" date="2022-07" db="EMBL/GenBank/DDBJ databases">
        <title>Genome Sequence of Lecanicillium saksenae.</title>
        <authorList>
            <person name="Buettner E."/>
        </authorList>
    </citation>
    <scope>NUCLEOTIDE SEQUENCE</scope>
    <source>
        <strain evidence="1">VT-O1</strain>
    </source>
</reference>
<organism evidence="1 2">
    <name type="scientific">Lecanicillium saksenae</name>
    <dbReference type="NCBI Taxonomy" id="468837"/>
    <lineage>
        <taxon>Eukaryota</taxon>
        <taxon>Fungi</taxon>
        <taxon>Dikarya</taxon>
        <taxon>Ascomycota</taxon>
        <taxon>Pezizomycotina</taxon>
        <taxon>Sordariomycetes</taxon>
        <taxon>Hypocreomycetidae</taxon>
        <taxon>Hypocreales</taxon>
        <taxon>Cordycipitaceae</taxon>
        <taxon>Lecanicillium</taxon>
    </lineage>
</organism>
<evidence type="ECO:0000313" key="1">
    <source>
        <dbReference type="EMBL" id="KAJ3478444.1"/>
    </source>
</evidence>
<keyword evidence="2" id="KW-1185">Reference proteome</keyword>
<gene>
    <name evidence="1" type="ORF">NLG97_g8577</name>
</gene>
<dbReference type="Proteomes" id="UP001148737">
    <property type="component" value="Unassembled WGS sequence"/>
</dbReference>
<protein>
    <submittedName>
        <fullName evidence="1">Uncharacterized protein</fullName>
    </submittedName>
</protein>
<accession>A0ACC1QJW6</accession>